<keyword evidence="3" id="KW-1185">Reference proteome</keyword>
<feature type="compositionally biased region" description="Low complexity" evidence="1">
    <location>
        <begin position="161"/>
        <end position="186"/>
    </location>
</feature>
<evidence type="ECO:0000313" key="2">
    <source>
        <dbReference type="EMBL" id="OAA73319.1"/>
    </source>
</evidence>
<reference evidence="2 3" key="1">
    <citation type="journal article" date="2016" name="Genome Biol. Evol.">
        <title>Divergent and convergent evolution of fungal pathogenicity.</title>
        <authorList>
            <person name="Shang Y."/>
            <person name="Xiao G."/>
            <person name="Zheng P."/>
            <person name="Cen K."/>
            <person name="Zhan S."/>
            <person name="Wang C."/>
        </authorList>
    </citation>
    <scope>NUCLEOTIDE SEQUENCE [LARGE SCALE GENOMIC DNA]</scope>
    <source>
        <strain evidence="2 3">ARSEF 2679</strain>
    </source>
</reference>
<gene>
    <name evidence="2" type="ORF">ISF_00220</name>
</gene>
<feature type="compositionally biased region" description="Basic and acidic residues" evidence="1">
    <location>
        <begin position="21"/>
        <end position="32"/>
    </location>
</feature>
<dbReference type="RefSeq" id="XP_018708277.1">
    <property type="nucleotide sequence ID" value="XM_018843827.1"/>
</dbReference>
<feature type="region of interest" description="Disordered" evidence="1">
    <location>
        <begin position="158"/>
        <end position="301"/>
    </location>
</feature>
<dbReference type="OrthoDB" id="5397087at2759"/>
<dbReference type="STRING" id="1081104.A0A162N007"/>
<organism evidence="2 3">
    <name type="scientific">Cordyceps fumosorosea (strain ARSEF 2679)</name>
    <name type="common">Isaria fumosorosea</name>
    <dbReference type="NCBI Taxonomy" id="1081104"/>
    <lineage>
        <taxon>Eukaryota</taxon>
        <taxon>Fungi</taxon>
        <taxon>Dikarya</taxon>
        <taxon>Ascomycota</taxon>
        <taxon>Pezizomycotina</taxon>
        <taxon>Sordariomycetes</taxon>
        <taxon>Hypocreomycetidae</taxon>
        <taxon>Hypocreales</taxon>
        <taxon>Cordycipitaceae</taxon>
        <taxon>Cordyceps</taxon>
    </lineage>
</organism>
<feature type="region of interest" description="Disordered" evidence="1">
    <location>
        <begin position="318"/>
        <end position="341"/>
    </location>
</feature>
<evidence type="ECO:0000256" key="1">
    <source>
        <dbReference type="SAM" id="MobiDB-lite"/>
    </source>
</evidence>
<dbReference type="AlphaFoldDB" id="A0A162N007"/>
<name>A0A162N007_CORFA</name>
<feature type="compositionally biased region" description="Polar residues" evidence="1">
    <location>
        <begin position="283"/>
        <end position="292"/>
    </location>
</feature>
<accession>A0A162N007</accession>
<dbReference type="EMBL" id="AZHB01000001">
    <property type="protein sequence ID" value="OAA73319.1"/>
    <property type="molecule type" value="Genomic_DNA"/>
</dbReference>
<feature type="compositionally biased region" description="Low complexity" evidence="1">
    <location>
        <begin position="203"/>
        <end position="231"/>
    </location>
</feature>
<feature type="region of interest" description="Disordered" evidence="1">
    <location>
        <begin position="1"/>
        <end position="34"/>
    </location>
</feature>
<feature type="compositionally biased region" description="Basic and acidic residues" evidence="1">
    <location>
        <begin position="380"/>
        <end position="390"/>
    </location>
</feature>
<comment type="caution">
    <text evidence="2">The sequence shown here is derived from an EMBL/GenBank/DDBJ whole genome shotgun (WGS) entry which is preliminary data.</text>
</comment>
<sequence length="455" mass="51136">MRSNSLDFSSFEAMAPPTTYKKTERTHEENQERAYIAASRRTDRSLEARVQSARMASDIHKKRTGKSFRITEEIVLAEEMYEEEDDILPRSYRVLGGGVQKTPSDVSSRVGDYLSSKVAVSSLLARSNAEWRHHEVNQKFAEAFPHIPSYAATASFPTRLQQAQQPQSEPQQPQSEPEEPQSQPQQSSPPLPQQQHPNPSPNPHQQQQQTQPHQQKQQQMPPHQPQQLQQMPPQPPRQHYQHHQPLLYQSSHYHQQAQPMSQQFSGMPFPVGSLPPPHRFYPQHSSSRLSTSGPGQCPPQQPGYWRQDSGIGMPVSPLTFDPSSQPESPLGLGSSGSAFTSALPPEARMMMGLPTGSEHSQNWSGMDGSVNTSYLGRDIKTEEDDRHIETGEDGSLSGPYPDRDIKTEEEEDQVISPTGYNLDMSNPRWLATVQGTDESNWDTFMNDNAWAADNQ</sequence>
<dbReference type="GeneID" id="30016512"/>
<feature type="compositionally biased region" description="Pro residues" evidence="1">
    <location>
        <begin position="187"/>
        <end position="202"/>
    </location>
</feature>
<proteinExistence type="predicted"/>
<feature type="region of interest" description="Disordered" evidence="1">
    <location>
        <begin position="380"/>
        <end position="425"/>
    </location>
</feature>
<evidence type="ECO:0000313" key="3">
    <source>
        <dbReference type="Proteomes" id="UP000076744"/>
    </source>
</evidence>
<protein>
    <submittedName>
        <fullName evidence="2">Uncharacterized protein</fullName>
    </submittedName>
</protein>
<feature type="compositionally biased region" description="Low complexity" evidence="1">
    <location>
        <begin position="322"/>
        <end position="337"/>
    </location>
</feature>
<dbReference type="Proteomes" id="UP000076744">
    <property type="component" value="Unassembled WGS sequence"/>
</dbReference>
<feature type="compositionally biased region" description="Polar residues" evidence="1">
    <location>
        <begin position="251"/>
        <end position="265"/>
    </location>
</feature>